<keyword evidence="7" id="KW-0716">Sensory transduction</keyword>
<evidence type="ECO:0000256" key="9">
    <source>
        <dbReference type="ARBA" id="ARBA00022777"/>
    </source>
</evidence>
<keyword evidence="11" id="KW-0675">Receptor</keyword>
<dbReference type="SUPFAM" id="SSF55785">
    <property type="entry name" value="PYP-like sensor domain (PAS domain)"/>
    <property type="match status" value="1"/>
</dbReference>
<keyword evidence="16" id="KW-1185">Reference proteome</keyword>
<dbReference type="PRINTS" id="PR00344">
    <property type="entry name" value="BCTRLSENSOR"/>
</dbReference>
<dbReference type="InterPro" id="IPR003594">
    <property type="entry name" value="HATPase_dom"/>
</dbReference>
<dbReference type="PANTHER" id="PTHR42878">
    <property type="entry name" value="TWO-COMPONENT HISTIDINE KINASE"/>
    <property type="match status" value="1"/>
</dbReference>
<evidence type="ECO:0000256" key="8">
    <source>
        <dbReference type="ARBA" id="ARBA00022679"/>
    </source>
</evidence>
<dbReference type="InterPro" id="IPR013515">
    <property type="entry name" value="Phytochrome_cen-reg"/>
</dbReference>
<name>A0A4V2F2X5_9BURK</name>
<feature type="domain" description="Phytochrome chromophore attachment site" evidence="13">
    <location>
        <begin position="145"/>
        <end position="303"/>
    </location>
</feature>
<dbReference type="InterPro" id="IPR004358">
    <property type="entry name" value="Sig_transdc_His_kin-like_C"/>
</dbReference>
<dbReference type="InterPro" id="IPR013654">
    <property type="entry name" value="PAS_2"/>
</dbReference>
<dbReference type="SUPFAM" id="SSF47384">
    <property type="entry name" value="Homodimeric domain of signal transducing histidine kinase"/>
    <property type="match status" value="1"/>
</dbReference>
<evidence type="ECO:0000256" key="4">
    <source>
        <dbReference type="ARBA" id="ARBA00012438"/>
    </source>
</evidence>
<dbReference type="EMBL" id="SGXC01000002">
    <property type="protein sequence ID" value="RZS80414.1"/>
    <property type="molecule type" value="Genomic_DNA"/>
</dbReference>
<comment type="catalytic activity">
    <reaction evidence="1">
        <text>ATP + protein L-histidine = ADP + protein N-phospho-L-histidine.</text>
        <dbReference type="EC" id="2.7.13.3"/>
    </reaction>
</comment>
<dbReference type="SMART" id="SM00065">
    <property type="entry name" value="GAF"/>
    <property type="match status" value="1"/>
</dbReference>
<organism evidence="15 16">
    <name type="scientific">Pigmentiphaga kullae</name>
    <dbReference type="NCBI Taxonomy" id="151784"/>
    <lineage>
        <taxon>Bacteria</taxon>
        <taxon>Pseudomonadati</taxon>
        <taxon>Pseudomonadota</taxon>
        <taxon>Betaproteobacteria</taxon>
        <taxon>Burkholderiales</taxon>
        <taxon>Alcaligenaceae</taxon>
        <taxon>Pigmentiphaga</taxon>
    </lineage>
</organism>
<dbReference type="SMART" id="SM00388">
    <property type="entry name" value="HisKA"/>
    <property type="match status" value="1"/>
</dbReference>
<dbReference type="GO" id="GO:0009584">
    <property type="term" value="P:detection of visible light"/>
    <property type="evidence" value="ECO:0007669"/>
    <property type="project" value="InterPro"/>
</dbReference>
<dbReference type="SUPFAM" id="SSF55781">
    <property type="entry name" value="GAF domain-like"/>
    <property type="match status" value="2"/>
</dbReference>
<dbReference type="GO" id="GO:0006355">
    <property type="term" value="P:regulation of DNA-templated transcription"/>
    <property type="evidence" value="ECO:0007669"/>
    <property type="project" value="InterPro"/>
</dbReference>
<reference evidence="15 16" key="1">
    <citation type="submission" date="2019-02" db="EMBL/GenBank/DDBJ databases">
        <title>Genomic Encyclopedia of Type Strains, Phase IV (KMG-IV): sequencing the most valuable type-strain genomes for metagenomic binning, comparative biology and taxonomic classification.</title>
        <authorList>
            <person name="Goeker M."/>
        </authorList>
    </citation>
    <scope>NUCLEOTIDE SEQUENCE [LARGE SCALE GENOMIC DNA]</scope>
    <source>
        <strain evidence="15 16">K24</strain>
    </source>
</reference>
<dbReference type="InterPro" id="IPR029016">
    <property type="entry name" value="GAF-like_dom_sf"/>
</dbReference>
<evidence type="ECO:0000256" key="12">
    <source>
        <dbReference type="SAM" id="MobiDB-lite"/>
    </source>
</evidence>
<dbReference type="Proteomes" id="UP000292445">
    <property type="component" value="Unassembled WGS sequence"/>
</dbReference>
<dbReference type="InterPro" id="IPR016132">
    <property type="entry name" value="Phyto_chromo_attachment"/>
</dbReference>
<dbReference type="FunFam" id="3.30.565.10:FF:000006">
    <property type="entry name" value="Sensor histidine kinase WalK"/>
    <property type="match status" value="1"/>
</dbReference>
<comment type="caution">
    <text evidence="15">The sequence shown here is derived from an EMBL/GenBank/DDBJ whole genome shotgun (WGS) entry which is preliminary data.</text>
</comment>
<dbReference type="OrthoDB" id="9808408at2"/>
<evidence type="ECO:0000256" key="5">
    <source>
        <dbReference type="ARBA" id="ARBA00022543"/>
    </source>
</evidence>
<dbReference type="InterPro" id="IPR003661">
    <property type="entry name" value="HisK_dim/P_dom"/>
</dbReference>
<dbReference type="GO" id="GO:0000155">
    <property type="term" value="F:phosphorelay sensor kinase activity"/>
    <property type="evidence" value="ECO:0007669"/>
    <property type="project" value="InterPro"/>
</dbReference>
<evidence type="ECO:0000259" key="13">
    <source>
        <dbReference type="PROSITE" id="PS50046"/>
    </source>
</evidence>
<dbReference type="InterPro" id="IPR036890">
    <property type="entry name" value="HATPase_C_sf"/>
</dbReference>
<keyword evidence="8" id="KW-0808">Transferase</keyword>
<evidence type="ECO:0000256" key="6">
    <source>
        <dbReference type="ARBA" id="ARBA00022553"/>
    </source>
</evidence>
<comment type="subcellular location">
    <subcellularLocation>
        <location evidence="2">Cell inner membrane</location>
        <topology evidence="2">Multi-pass membrane protein</topology>
    </subcellularLocation>
</comment>
<dbReference type="Gene3D" id="3.30.565.10">
    <property type="entry name" value="Histidine kinase-like ATPase, C-terminal domain"/>
    <property type="match status" value="1"/>
</dbReference>
<dbReference type="SMART" id="SM00387">
    <property type="entry name" value="HATPase_c"/>
    <property type="match status" value="1"/>
</dbReference>
<dbReference type="InterPro" id="IPR043150">
    <property type="entry name" value="Phytochrome_PHY_sf"/>
</dbReference>
<dbReference type="PANTHER" id="PTHR42878:SF15">
    <property type="entry name" value="BACTERIOPHYTOCHROME"/>
    <property type="match status" value="1"/>
</dbReference>
<dbReference type="Pfam" id="PF01590">
    <property type="entry name" value="GAF"/>
    <property type="match status" value="1"/>
</dbReference>
<dbReference type="InterPro" id="IPR050351">
    <property type="entry name" value="BphY/WalK/GraS-like"/>
</dbReference>
<dbReference type="GO" id="GO:0030295">
    <property type="term" value="F:protein kinase activator activity"/>
    <property type="evidence" value="ECO:0007669"/>
    <property type="project" value="TreeGrafter"/>
</dbReference>
<keyword evidence="5" id="KW-0600">Photoreceptor protein</keyword>
<dbReference type="InterPro" id="IPR035965">
    <property type="entry name" value="PAS-like_dom_sf"/>
</dbReference>
<dbReference type="Gene3D" id="3.30.450.40">
    <property type="match status" value="1"/>
</dbReference>
<evidence type="ECO:0000313" key="15">
    <source>
        <dbReference type="EMBL" id="RZS80414.1"/>
    </source>
</evidence>
<feature type="region of interest" description="Disordered" evidence="12">
    <location>
        <begin position="215"/>
        <end position="234"/>
    </location>
</feature>
<keyword evidence="10" id="KW-0157">Chromophore</keyword>
<evidence type="ECO:0000256" key="11">
    <source>
        <dbReference type="ARBA" id="ARBA00023170"/>
    </source>
</evidence>
<evidence type="ECO:0000259" key="14">
    <source>
        <dbReference type="PROSITE" id="PS50109"/>
    </source>
</evidence>
<dbReference type="InterPro" id="IPR003018">
    <property type="entry name" value="GAF"/>
</dbReference>
<dbReference type="Pfam" id="PF08446">
    <property type="entry name" value="PAS_2"/>
    <property type="match status" value="1"/>
</dbReference>
<proteinExistence type="inferred from homology"/>
<dbReference type="InterPro" id="IPR036097">
    <property type="entry name" value="HisK_dim/P_sf"/>
</dbReference>
<dbReference type="Pfam" id="PF00360">
    <property type="entry name" value="PHY"/>
    <property type="match status" value="1"/>
</dbReference>
<dbReference type="CDD" id="cd00082">
    <property type="entry name" value="HisKA"/>
    <property type="match status" value="1"/>
</dbReference>
<accession>A0A4V2F2X5</accession>
<sequence length="718" mass="77706">MRLPSPASGKDLPATRASGPPPPSPGIQPHGFLLVLDRARGTILQASASVRQHLHAAPAVLLGQKLSQLVRPAGSRFHERLRAATQAERTPHHLGTVAFVAVDGRFDLVVHRYGGSIVAEFEPAAPPARPSDLGDFVDRAHQCVTADELCELAVERIRRMTGFGRVIAYALDPDGHGRVNAERRGRGYVSLLGRHFPAAEQPPETDRGDRAQRLSYIPDTGSKPSPLEPARNPDTGACTDLSLAGLRAAPPAMLHCLEDVGARAAMSLPLMSQGRLWGMIACHHAQPRAMPQAVRAQCDLLVQVVALQIGARQAQAEADRRHELQRLMGLLLAAMSRHDSVPAGLASVPAPLLAFADAGGAAIVHGNDCLTFGRTPGHRAVQALAARLARAGDTALFHTACLPEAVPEFASLRDVACGVLALPISELHANYVLWFRPEWARGRARPWEPCELESAAELRTAITGVVLRKAEELAGLADELGRTNQELEAFSYSVSHDLRAPLRHIAGYADLLREYEGAHLSDRGARYLDNIGDSARFAGRLVDALLTFSQMGRSALRPSQVDLAQVLEQIRRELAPDLDGRQVEWIMGDLPSVHADAAYMHLALRNLLSNAIKYTRGRAPAVIEISAEPRHGGHVIHVRDNGVGFDMKYVGKLFGVFQRLHRMEEFEGTGIGLANVRRIVERHGGRVWAEGSPGHGATFYLFLPDAQPPAATAADMKE</sequence>
<dbReference type="GO" id="GO:0000156">
    <property type="term" value="F:phosphorelay response regulator activity"/>
    <property type="evidence" value="ECO:0007669"/>
    <property type="project" value="TreeGrafter"/>
</dbReference>
<dbReference type="EC" id="2.7.13.3" evidence="4"/>
<evidence type="ECO:0000256" key="7">
    <source>
        <dbReference type="ARBA" id="ARBA00022606"/>
    </source>
</evidence>
<keyword evidence="9 15" id="KW-0418">Kinase</keyword>
<dbReference type="PROSITE" id="PS50109">
    <property type="entry name" value="HIS_KIN"/>
    <property type="match status" value="1"/>
</dbReference>
<protein>
    <recommendedName>
        <fullName evidence="4">histidine kinase</fullName>
        <ecNumber evidence="4">2.7.13.3</ecNumber>
    </recommendedName>
</protein>
<dbReference type="InterPro" id="IPR005467">
    <property type="entry name" value="His_kinase_dom"/>
</dbReference>
<dbReference type="GO" id="GO:0007234">
    <property type="term" value="P:osmosensory signaling via phosphorelay pathway"/>
    <property type="evidence" value="ECO:0007669"/>
    <property type="project" value="TreeGrafter"/>
</dbReference>
<dbReference type="GO" id="GO:0009881">
    <property type="term" value="F:photoreceptor activity"/>
    <property type="evidence" value="ECO:0007669"/>
    <property type="project" value="UniProtKB-KW"/>
</dbReference>
<keyword evidence="6" id="KW-0597">Phosphoprotein</keyword>
<dbReference type="Gene3D" id="3.30.450.20">
    <property type="entry name" value="PAS domain"/>
    <property type="match status" value="1"/>
</dbReference>
<feature type="domain" description="Histidine kinase" evidence="14">
    <location>
        <begin position="493"/>
        <end position="707"/>
    </location>
</feature>
<comment type="similarity">
    <text evidence="3">In the N-terminal section; belongs to the phytochrome family.</text>
</comment>
<feature type="region of interest" description="Disordered" evidence="12">
    <location>
        <begin position="1"/>
        <end position="29"/>
    </location>
</feature>
<evidence type="ECO:0000256" key="1">
    <source>
        <dbReference type="ARBA" id="ARBA00000085"/>
    </source>
</evidence>
<dbReference type="Pfam" id="PF00512">
    <property type="entry name" value="HisKA"/>
    <property type="match status" value="1"/>
</dbReference>
<gene>
    <name evidence="15" type="ORF">EV675_3014</name>
</gene>
<dbReference type="PROSITE" id="PS50046">
    <property type="entry name" value="PHYTOCHROME_2"/>
    <property type="match status" value="1"/>
</dbReference>
<dbReference type="SUPFAM" id="SSF55874">
    <property type="entry name" value="ATPase domain of HSP90 chaperone/DNA topoisomerase II/histidine kinase"/>
    <property type="match status" value="1"/>
</dbReference>
<dbReference type="Gene3D" id="1.10.287.130">
    <property type="match status" value="1"/>
</dbReference>
<dbReference type="Gene3D" id="3.30.450.270">
    <property type="match status" value="1"/>
</dbReference>
<dbReference type="RefSeq" id="WP_130358178.1">
    <property type="nucleotide sequence ID" value="NZ_SGXC01000002.1"/>
</dbReference>
<evidence type="ECO:0000256" key="10">
    <source>
        <dbReference type="ARBA" id="ARBA00022991"/>
    </source>
</evidence>
<dbReference type="GO" id="GO:0005886">
    <property type="term" value="C:plasma membrane"/>
    <property type="evidence" value="ECO:0007669"/>
    <property type="project" value="UniProtKB-SubCell"/>
</dbReference>
<evidence type="ECO:0000313" key="16">
    <source>
        <dbReference type="Proteomes" id="UP000292445"/>
    </source>
</evidence>
<dbReference type="Pfam" id="PF02518">
    <property type="entry name" value="HATPase_c"/>
    <property type="match status" value="1"/>
</dbReference>
<evidence type="ECO:0000256" key="2">
    <source>
        <dbReference type="ARBA" id="ARBA00004429"/>
    </source>
</evidence>
<dbReference type="AlphaFoldDB" id="A0A4V2F2X5"/>
<evidence type="ECO:0000256" key="3">
    <source>
        <dbReference type="ARBA" id="ARBA00006402"/>
    </source>
</evidence>